<feature type="compositionally biased region" description="Low complexity" evidence="1">
    <location>
        <begin position="646"/>
        <end position="657"/>
    </location>
</feature>
<proteinExistence type="predicted"/>
<dbReference type="RefSeq" id="XP_009780388.1">
    <property type="nucleotide sequence ID" value="XM_009782086.1"/>
</dbReference>
<feature type="compositionally biased region" description="Polar residues" evidence="1">
    <location>
        <begin position="591"/>
        <end position="636"/>
    </location>
</feature>
<accession>A0A1U7WP80</accession>
<gene>
    <name evidence="3" type="primary">LOC104229435</name>
</gene>
<evidence type="ECO:0000313" key="3">
    <source>
        <dbReference type="RefSeq" id="XP_009780388.1"/>
    </source>
</evidence>
<dbReference type="Proteomes" id="UP000189701">
    <property type="component" value="Unplaced"/>
</dbReference>
<name>A0A1U7WP80_NICSY</name>
<organism evidence="2 3">
    <name type="scientific">Nicotiana sylvestris</name>
    <name type="common">Wood tobacco</name>
    <name type="synonym">South American tobacco</name>
    <dbReference type="NCBI Taxonomy" id="4096"/>
    <lineage>
        <taxon>Eukaryota</taxon>
        <taxon>Viridiplantae</taxon>
        <taxon>Streptophyta</taxon>
        <taxon>Embryophyta</taxon>
        <taxon>Tracheophyta</taxon>
        <taxon>Spermatophyta</taxon>
        <taxon>Magnoliopsida</taxon>
        <taxon>eudicotyledons</taxon>
        <taxon>Gunneridae</taxon>
        <taxon>Pentapetalae</taxon>
        <taxon>asterids</taxon>
        <taxon>lamiids</taxon>
        <taxon>Solanales</taxon>
        <taxon>Solanaceae</taxon>
        <taxon>Nicotianoideae</taxon>
        <taxon>Nicotianeae</taxon>
        <taxon>Nicotiana</taxon>
    </lineage>
</organism>
<keyword evidence="2" id="KW-1185">Reference proteome</keyword>
<reference evidence="3" key="2">
    <citation type="submission" date="2025-08" db="UniProtKB">
        <authorList>
            <consortium name="RefSeq"/>
        </authorList>
    </citation>
    <scope>IDENTIFICATION</scope>
    <source>
        <tissue evidence="3">Leaf</tissue>
    </source>
</reference>
<reference evidence="2" key="1">
    <citation type="journal article" date="2013" name="Genome Biol.">
        <title>Reference genomes and transcriptomes of Nicotiana sylvestris and Nicotiana tomentosiformis.</title>
        <authorList>
            <person name="Sierro N."/>
            <person name="Battey J.N."/>
            <person name="Ouadi S."/>
            <person name="Bovet L."/>
            <person name="Goepfert S."/>
            <person name="Bakaher N."/>
            <person name="Peitsch M.C."/>
            <person name="Ivanov N.V."/>
        </authorList>
    </citation>
    <scope>NUCLEOTIDE SEQUENCE [LARGE SCALE GENOMIC DNA]</scope>
</reference>
<feature type="region of interest" description="Disordered" evidence="1">
    <location>
        <begin position="421"/>
        <end position="462"/>
    </location>
</feature>
<dbReference type="AlphaFoldDB" id="A0A1U7WP80"/>
<feature type="compositionally biased region" description="Polar residues" evidence="1">
    <location>
        <begin position="422"/>
        <end position="461"/>
    </location>
</feature>
<evidence type="ECO:0000313" key="2">
    <source>
        <dbReference type="Proteomes" id="UP000189701"/>
    </source>
</evidence>
<sequence>MKVQAEIEGTTERVHMNSDLPVMEGTNVEKLQGDARDYLNGIRAGQIGKDLPNKDDKQGLDTAKENVVDQQVLQIEGGKQSVCLRNQNVNNTGFKEITVGDVAKLDKGPTKPSRDVPASIALARISNVVNPIVHAYNNMASKETIFSSGVVDKDDRSSREHTSLSRKIVDSPTELIVTAEDTPNATTVTQVIMQQQTLNVQAGVHATLNDIAKPRKNAAATDGSNLNATVALISQADNFPSVTRQLDTRRIQSNSQQILGEKLVAFVGIPDGVKASKTNVELLGSNLEEAGTSRAVADRATAGVIKTTASPITRQLDTRRIQSNSQQILGEKLVAFVGIPDGVKASKTNVELLGSNLEEAGTSRAVADRATAGVIKTTASPSKNNISVHKTKTNETNNVTVSNSFEALMNEQDLEDVWKEGQQVQHETNIKPRQSSATRKQQQQSIPSSNSGKPVQGSGNVTKDRVFDEVTLKHELVEILGVRRKRIIKNAQNEMMMNSTLVKQPLVTLNTSVFDVLSQSVESFGDFEGESGQIMLSTGNNNEVIQSNLRLMAIKSKLWQEQCEDDDEEDWGDGFAGYSSEDADKEVNHDSAGSYSNSGMQNAATGSPSVTVQQQQIDSNSSNTNPTCDRTTTVQPKSGHLQGVITSTYTTPPTTKNQTVTTVPVISEEERKLLDEIVSSTSLNPVNLNAYSTGPVTKSRNKMQKTDQHQSKAMVTNTKGQSALVTLDIVQNAPQSVNVGREIFEEG</sequence>
<feature type="region of interest" description="Disordered" evidence="1">
    <location>
        <begin position="564"/>
        <end position="657"/>
    </location>
</feature>
<evidence type="ECO:0000256" key="1">
    <source>
        <dbReference type="SAM" id="MobiDB-lite"/>
    </source>
</evidence>
<protein>
    <submittedName>
        <fullName evidence="3">Enolase-phosphatase E1-like</fullName>
    </submittedName>
</protein>